<protein>
    <submittedName>
        <fullName evidence="5">Regulatory LuxR family protein</fullName>
    </submittedName>
</protein>
<dbReference type="SMART" id="SM00421">
    <property type="entry name" value="HTH_LUXR"/>
    <property type="match status" value="1"/>
</dbReference>
<organism evidence="5 6">
    <name type="scientific">Pedobacter duraquae</name>
    <dbReference type="NCBI Taxonomy" id="425511"/>
    <lineage>
        <taxon>Bacteria</taxon>
        <taxon>Pseudomonadati</taxon>
        <taxon>Bacteroidota</taxon>
        <taxon>Sphingobacteriia</taxon>
        <taxon>Sphingobacteriales</taxon>
        <taxon>Sphingobacteriaceae</taxon>
        <taxon>Pedobacter</taxon>
    </lineage>
</organism>
<comment type="caution">
    <text evidence="5">The sequence shown here is derived from an EMBL/GenBank/DDBJ whole genome shotgun (WGS) entry which is preliminary data.</text>
</comment>
<gene>
    <name evidence="5" type="ORF">CLV32_4082</name>
</gene>
<proteinExistence type="predicted"/>
<dbReference type="CDD" id="cd06170">
    <property type="entry name" value="LuxR_C_like"/>
    <property type="match status" value="1"/>
</dbReference>
<evidence type="ECO:0000313" key="5">
    <source>
        <dbReference type="EMBL" id="TDO20322.1"/>
    </source>
</evidence>
<dbReference type="PANTHER" id="PTHR44688:SF16">
    <property type="entry name" value="DNA-BINDING TRANSCRIPTIONAL ACTIVATOR DEVR_DOSR"/>
    <property type="match status" value="1"/>
</dbReference>
<dbReference type="AlphaFoldDB" id="A0A4R6IE62"/>
<dbReference type="PROSITE" id="PS00622">
    <property type="entry name" value="HTH_LUXR_1"/>
    <property type="match status" value="1"/>
</dbReference>
<dbReference type="InterPro" id="IPR036388">
    <property type="entry name" value="WH-like_DNA-bd_sf"/>
</dbReference>
<evidence type="ECO:0000256" key="2">
    <source>
        <dbReference type="ARBA" id="ARBA00023125"/>
    </source>
</evidence>
<dbReference type="PANTHER" id="PTHR44688">
    <property type="entry name" value="DNA-BINDING TRANSCRIPTIONAL ACTIVATOR DEVR_DOSR"/>
    <property type="match status" value="1"/>
</dbReference>
<evidence type="ECO:0000313" key="6">
    <source>
        <dbReference type="Proteomes" id="UP000295499"/>
    </source>
</evidence>
<dbReference type="RefSeq" id="WP_208111058.1">
    <property type="nucleotide sequence ID" value="NZ_SNWM01000005.1"/>
</dbReference>
<keyword evidence="3" id="KW-0804">Transcription</keyword>
<evidence type="ECO:0000256" key="3">
    <source>
        <dbReference type="ARBA" id="ARBA00023163"/>
    </source>
</evidence>
<dbReference type="PROSITE" id="PS50043">
    <property type="entry name" value="HTH_LUXR_2"/>
    <property type="match status" value="1"/>
</dbReference>
<evidence type="ECO:0000256" key="1">
    <source>
        <dbReference type="ARBA" id="ARBA00023015"/>
    </source>
</evidence>
<evidence type="ECO:0000259" key="4">
    <source>
        <dbReference type="PROSITE" id="PS50043"/>
    </source>
</evidence>
<dbReference type="Gene3D" id="1.10.10.10">
    <property type="entry name" value="Winged helix-like DNA-binding domain superfamily/Winged helix DNA-binding domain"/>
    <property type="match status" value="1"/>
</dbReference>
<reference evidence="5 6" key="1">
    <citation type="submission" date="2019-03" db="EMBL/GenBank/DDBJ databases">
        <title>Genomic Encyclopedia of Archaeal and Bacterial Type Strains, Phase II (KMG-II): from individual species to whole genera.</title>
        <authorList>
            <person name="Goeker M."/>
        </authorList>
    </citation>
    <scope>NUCLEOTIDE SEQUENCE [LARGE SCALE GENOMIC DNA]</scope>
    <source>
        <strain evidence="5 6">DSM 19034</strain>
    </source>
</reference>
<dbReference type="Pfam" id="PF00196">
    <property type="entry name" value="GerE"/>
    <property type="match status" value="1"/>
</dbReference>
<name>A0A4R6IE62_9SPHI</name>
<sequence>MLKKYSTTEENILLASQLYQLDNQQTNNVHLIETLGDYLPGLLLINDMANMENIYMNNTGCQFLNQSRKEINELGSAYFKSDSFCKDEMDWIAKDFTALAKRNDDAEVRGFYQKARRNKNAEWTRYYLSGKILKGCPGCFVYIGVEIARQQNLISNINKQFDISPITPVSFQRFSTLTKREKEILFLIADGHANKQISDRLFISVFTVETHRKNINKKLGTKKLSELLRTSDLFNP</sequence>
<dbReference type="InterPro" id="IPR016032">
    <property type="entry name" value="Sig_transdc_resp-reg_C-effctor"/>
</dbReference>
<accession>A0A4R6IE62</accession>
<dbReference type="EMBL" id="SNWM01000005">
    <property type="protein sequence ID" value="TDO20322.1"/>
    <property type="molecule type" value="Genomic_DNA"/>
</dbReference>
<keyword evidence="2" id="KW-0238">DNA-binding</keyword>
<keyword evidence="1" id="KW-0805">Transcription regulation</keyword>
<dbReference type="GO" id="GO:0003677">
    <property type="term" value="F:DNA binding"/>
    <property type="evidence" value="ECO:0007669"/>
    <property type="project" value="UniProtKB-KW"/>
</dbReference>
<feature type="domain" description="HTH luxR-type" evidence="4">
    <location>
        <begin position="170"/>
        <end position="235"/>
    </location>
</feature>
<dbReference type="Proteomes" id="UP000295499">
    <property type="component" value="Unassembled WGS sequence"/>
</dbReference>
<keyword evidence="6" id="KW-1185">Reference proteome</keyword>
<dbReference type="PRINTS" id="PR00038">
    <property type="entry name" value="HTHLUXR"/>
</dbReference>
<dbReference type="InterPro" id="IPR000792">
    <property type="entry name" value="Tscrpt_reg_LuxR_C"/>
</dbReference>
<dbReference type="SUPFAM" id="SSF46894">
    <property type="entry name" value="C-terminal effector domain of the bipartite response regulators"/>
    <property type="match status" value="1"/>
</dbReference>
<dbReference type="GO" id="GO:0006355">
    <property type="term" value="P:regulation of DNA-templated transcription"/>
    <property type="evidence" value="ECO:0007669"/>
    <property type="project" value="InterPro"/>
</dbReference>